<organism evidence="1 2">
    <name type="scientific">Bacterioplanes sanyensis</name>
    <dbReference type="NCBI Taxonomy" id="1249553"/>
    <lineage>
        <taxon>Bacteria</taxon>
        <taxon>Pseudomonadati</taxon>
        <taxon>Pseudomonadota</taxon>
        <taxon>Gammaproteobacteria</taxon>
        <taxon>Oceanospirillales</taxon>
        <taxon>Oceanospirillaceae</taxon>
        <taxon>Bacterioplanes</taxon>
    </lineage>
</organism>
<keyword evidence="2" id="KW-1185">Reference proteome</keyword>
<sequence length="162" mass="18785">MRLFVKSVLFGLIFVSLQSYSDVAFKMITPRAIELWIYPVCDVFHKLLPDVSYMDFPGGELGDESGIEWIPSIPVSKDQYLGWIDRYQQEKLVNRLKVSEKWVAERHYKTWRDQALSPNSSIVLYQPFDIDRDGINDRVIGLHKYSNGSVVTRSCFITFSPI</sequence>
<evidence type="ECO:0000313" key="1">
    <source>
        <dbReference type="EMBL" id="ASP39625.1"/>
    </source>
</evidence>
<dbReference type="KEGG" id="bsan:CHH28_13505"/>
<gene>
    <name evidence="1" type="ORF">CHH28_13505</name>
</gene>
<dbReference type="RefSeq" id="WP_094060801.1">
    <property type="nucleotide sequence ID" value="NZ_CP022530.1"/>
</dbReference>
<dbReference type="Proteomes" id="UP000202440">
    <property type="component" value="Chromosome"/>
</dbReference>
<dbReference type="AlphaFoldDB" id="A0A222FKR3"/>
<name>A0A222FKR3_9GAMM</name>
<accession>A0A222FKR3</accession>
<reference evidence="1 2" key="1">
    <citation type="submission" date="2017-07" db="EMBL/GenBank/DDBJ databases">
        <title>Annotated genome sequence of Bacterioplanes sanyensis isolated from Red Sea.</title>
        <authorList>
            <person name="Rehman Z.U."/>
        </authorList>
    </citation>
    <scope>NUCLEOTIDE SEQUENCE [LARGE SCALE GENOMIC DNA]</scope>
    <source>
        <strain evidence="1 2">NV9</strain>
    </source>
</reference>
<protein>
    <submittedName>
        <fullName evidence="1">Uncharacterized protein</fullName>
    </submittedName>
</protein>
<dbReference type="EMBL" id="CP022530">
    <property type="protein sequence ID" value="ASP39625.1"/>
    <property type="molecule type" value="Genomic_DNA"/>
</dbReference>
<evidence type="ECO:0000313" key="2">
    <source>
        <dbReference type="Proteomes" id="UP000202440"/>
    </source>
</evidence>
<proteinExistence type="predicted"/>